<dbReference type="EMBL" id="AP018558">
    <property type="protein sequence ID" value="BBD78171.1"/>
    <property type="molecule type" value="Genomic_DNA"/>
</dbReference>
<keyword evidence="2" id="KW-0418">Kinase</keyword>
<dbReference type="PROSITE" id="PS00108">
    <property type="entry name" value="PROTEIN_KINASE_ST"/>
    <property type="match status" value="1"/>
</dbReference>
<dbReference type="PROSITE" id="PS50011">
    <property type="entry name" value="PROTEIN_KINASE_DOM"/>
    <property type="match status" value="1"/>
</dbReference>
<dbReference type="Gene3D" id="1.10.510.10">
    <property type="entry name" value="Transferase(Phosphotransferase) domain 1"/>
    <property type="match status" value="1"/>
</dbReference>
<dbReference type="CDD" id="cd14014">
    <property type="entry name" value="STKc_PknB_like"/>
    <property type="match status" value="1"/>
</dbReference>
<evidence type="ECO:0000313" key="2">
    <source>
        <dbReference type="EMBL" id="BBD78171.1"/>
    </source>
</evidence>
<reference evidence="2 3" key="1">
    <citation type="submission" date="2018-04" db="EMBL/GenBank/DDBJ databases">
        <title>Complete genome sequence of Hydrogenophilus thermoluteolus TH-1.</title>
        <authorList>
            <person name="Arai H."/>
        </authorList>
    </citation>
    <scope>NUCLEOTIDE SEQUENCE [LARGE SCALE GENOMIC DNA]</scope>
    <source>
        <strain evidence="2 3">TH-1</strain>
    </source>
</reference>
<dbReference type="InterPro" id="IPR011009">
    <property type="entry name" value="Kinase-like_dom_sf"/>
</dbReference>
<dbReference type="SMART" id="SM00220">
    <property type="entry name" value="S_TKc"/>
    <property type="match status" value="1"/>
</dbReference>
<gene>
    <name evidence="2" type="ORF">HPTL_1917</name>
</gene>
<evidence type="ECO:0000259" key="1">
    <source>
        <dbReference type="PROSITE" id="PS50011"/>
    </source>
</evidence>
<dbReference type="SUPFAM" id="SSF56112">
    <property type="entry name" value="Protein kinase-like (PK-like)"/>
    <property type="match status" value="1"/>
</dbReference>
<sequence length="307" mass="34408">MAESAPNVPLPVGWLVEGYRIRSLVARGGFSFVYRVTGMDGQTYALKEFFPHEMVVRHAKEVEPTVLPGKEKAFYFGLKCFFDEGRTLGQIGHPNIVRVYSLFRAFETVFLAMAFEEGASLHDYIRRKRGRLRETFIRVLLIRLLKALREIHAHKLLHLDLKPANILLRQGGDPVLIDFGSARQGIAHEIAWVRTMFTPGYAPPEQLEAKKEAIGPWTDLYALGGIVYACMTGSSPPRAEERQTADPVPCKLAELQGVYSAELLDLTAQLLALDVANRPQSAYQVYKRIAESTYQLTRTSTLVVGGE</sequence>
<dbReference type="GO" id="GO:0005524">
    <property type="term" value="F:ATP binding"/>
    <property type="evidence" value="ECO:0007669"/>
    <property type="project" value="InterPro"/>
</dbReference>
<dbReference type="PANTHER" id="PTHR24348">
    <property type="entry name" value="SERINE/THREONINE-PROTEIN KINASE UNC-51-RELATED"/>
    <property type="match status" value="1"/>
</dbReference>
<proteinExistence type="predicted"/>
<dbReference type="AlphaFoldDB" id="A0A2Z6E060"/>
<dbReference type="Proteomes" id="UP000262004">
    <property type="component" value="Chromosome"/>
</dbReference>
<dbReference type="GO" id="GO:0004674">
    <property type="term" value="F:protein serine/threonine kinase activity"/>
    <property type="evidence" value="ECO:0007669"/>
    <property type="project" value="UniProtKB-KW"/>
</dbReference>
<dbReference type="InterPro" id="IPR000719">
    <property type="entry name" value="Prot_kinase_dom"/>
</dbReference>
<evidence type="ECO:0000313" key="3">
    <source>
        <dbReference type="Proteomes" id="UP000262004"/>
    </source>
</evidence>
<dbReference type="RefSeq" id="WP_119335826.1">
    <property type="nucleotide sequence ID" value="NZ_AP018558.1"/>
</dbReference>
<dbReference type="InterPro" id="IPR045269">
    <property type="entry name" value="Atg1-like"/>
</dbReference>
<dbReference type="GO" id="GO:0005737">
    <property type="term" value="C:cytoplasm"/>
    <property type="evidence" value="ECO:0007669"/>
    <property type="project" value="TreeGrafter"/>
</dbReference>
<dbReference type="Pfam" id="PF00069">
    <property type="entry name" value="Pkinase"/>
    <property type="match status" value="1"/>
</dbReference>
<protein>
    <submittedName>
        <fullName evidence="2">Serine/threonine protein kinase</fullName>
    </submittedName>
</protein>
<keyword evidence="2" id="KW-0723">Serine/threonine-protein kinase</keyword>
<name>A0A2Z6E060_HYDTE</name>
<dbReference type="InterPro" id="IPR008271">
    <property type="entry name" value="Ser/Thr_kinase_AS"/>
</dbReference>
<feature type="domain" description="Protein kinase" evidence="1">
    <location>
        <begin position="19"/>
        <end position="294"/>
    </location>
</feature>
<accession>A0A2Z6E060</accession>
<dbReference type="OrthoDB" id="9762169at2"/>
<keyword evidence="2" id="KW-0808">Transferase</keyword>
<organism evidence="2 3">
    <name type="scientific">Hydrogenophilus thermoluteolus</name>
    <name type="common">Pseudomonas hydrogenothermophila</name>
    <dbReference type="NCBI Taxonomy" id="297"/>
    <lineage>
        <taxon>Bacteria</taxon>
        <taxon>Pseudomonadati</taxon>
        <taxon>Pseudomonadota</taxon>
        <taxon>Hydrogenophilia</taxon>
        <taxon>Hydrogenophilales</taxon>
        <taxon>Hydrogenophilaceae</taxon>
        <taxon>Hydrogenophilus</taxon>
    </lineage>
</organism>
<dbReference type="KEGG" id="htl:HPTL_1917"/>
<keyword evidence="3" id="KW-1185">Reference proteome</keyword>